<evidence type="ECO:0000313" key="2">
    <source>
        <dbReference type="WBParaSite" id="HCON_00114560-00001"/>
    </source>
</evidence>
<protein>
    <submittedName>
        <fullName evidence="2">Reverse transcriptase domain-containing protein</fullName>
    </submittedName>
</protein>
<reference evidence="2" key="1">
    <citation type="submission" date="2020-12" db="UniProtKB">
        <authorList>
            <consortium name="WormBaseParasite"/>
        </authorList>
    </citation>
    <scope>IDENTIFICATION</scope>
    <source>
        <strain evidence="2">MHco3</strain>
    </source>
</reference>
<evidence type="ECO:0000313" key="1">
    <source>
        <dbReference type="Proteomes" id="UP000025227"/>
    </source>
</evidence>
<keyword evidence="1" id="KW-1185">Reference proteome</keyword>
<organism evidence="1 2">
    <name type="scientific">Haemonchus contortus</name>
    <name type="common">Barber pole worm</name>
    <dbReference type="NCBI Taxonomy" id="6289"/>
    <lineage>
        <taxon>Eukaryota</taxon>
        <taxon>Metazoa</taxon>
        <taxon>Ecdysozoa</taxon>
        <taxon>Nematoda</taxon>
        <taxon>Chromadorea</taxon>
        <taxon>Rhabditida</taxon>
        <taxon>Rhabditina</taxon>
        <taxon>Rhabditomorpha</taxon>
        <taxon>Strongyloidea</taxon>
        <taxon>Trichostrongylidae</taxon>
        <taxon>Haemonchus</taxon>
    </lineage>
</organism>
<sequence>MTSLRRPDYKMSLCRMFVDLKKAFDSIKTEAMTACLEHRLSSTRNNIARDKICLRPILTKTMLMKNGLVPVGNGKTIKNGNGTDISECGPSCFEIGLKDVDSTKAG</sequence>
<dbReference type="WBParaSite" id="HCON_00114560-00001">
    <property type="protein sequence ID" value="HCON_00114560-00001"/>
    <property type="gene ID" value="HCON_00114560"/>
</dbReference>
<name>A0A7I4YN38_HAECO</name>
<accession>A0A7I4YN38</accession>
<dbReference type="Proteomes" id="UP000025227">
    <property type="component" value="Unplaced"/>
</dbReference>
<dbReference type="AlphaFoldDB" id="A0A7I4YN38"/>
<proteinExistence type="predicted"/>